<evidence type="ECO:0000313" key="1">
    <source>
        <dbReference type="EMBL" id="KAH7663364.1"/>
    </source>
</evidence>
<gene>
    <name evidence="1" type="ORF">IHE45_14G048800</name>
</gene>
<accession>A0ACB7URU4</accession>
<dbReference type="Proteomes" id="UP000827976">
    <property type="component" value="Chromosome 14"/>
</dbReference>
<reference evidence="2" key="1">
    <citation type="journal article" date="2022" name="Nat. Commun.">
        <title>Chromosome evolution and the genetic basis of agronomically important traits in greater yam.</title>
        <authorList>
            <person name="Bredeson J.V."/>
            <person name="Lyons J.B."/>
            <person name="Oniyinde I.O."/>
            <person name="Okereke N.R."/>
            <person name="Kolade O."/>
            <person name="Nnabue I."/>
            <person name="Nwadili C.O."/>
            <person name="Hribova E."/>
            <person name="Parker M."/>
            <person name="Nwogha J."/>
            <person name="Shu S."/>
            <person name="Carlson J."/>
            <person name="Kariba R."/>
            <person name="Muthemba S."/>
            <person name="Knop K."/>
            <person name="Barton G.J."/>
            <person name="Sherwood A.V."/>
            <person name="Lopez-Montes A."/>
            <person name="Asiedu R."/>
            <person name="Jamnadass R."/>
            <person name="Muchugi A."/>
            <person name="Goodstein D."/>
            <person name="Egesi C.N."/>
            <person name="Featherston J."/>
            <person name="Asfaw A."/>
            <person name="Simpson G.G."/>
            <person name="Dolezel J."/>
            <person name="Hendre P.S."/>
            <person name="Van Deynze A."/>
            <person name="Kumar P.L."/>
            <person name="Obidiegwu J.E."/>
            <person name="Bhattacharjee R."/>
            <person name="Rokhsar D.S."/>
        </authorList>
    </citation>
    <scope>NUCLEOTIDE SEQUENCE [LARGE SCALE GENOMIC DNA]</scope>
    <source>
        <strain evidence="2">cv. TDa95/00328</strain>
    </source>
</reference>
<evidence type="ECO:0000313" key="2">
    <source>
        <dbReference type="Proteomes" id="UP000827976"/>
    </source>
</evidence>
<proteinExistence type="predicted"/>
<comment type="caution">
    <text evidence="1">The sequence shown here is derived from an EMBL/GenBank/DDBJ whole genome shotgun (WGS) entry which is preliminary data.</text>
</comment>
<organism evidence="1 2">
    <name type="scientific">Dioscorea alata</name>
    <name type="common">Purple yam</name>
    <dbReference type="NCBI Taxonomy" id="55571"/>
    <lineage>
        <taxon>Eukaryota</taxon>
        <taxon>Viridiplantae</taxon>
        <taxon>Streptophyta</taxon>
        <taxon>Embryophyta</taxon>
        <taxon>Tracheophyta</taxon>
        <taxon>Spermatophyta</taxon>
        <taxon>Magnoliopsida</taxon>
        <taxon>Liliopsida</taxon>
        <taxon>Dioscoreales</taxon>
        <taxon>Dioscoreaceae</taxon>
        <taxon>Dioscorea</taxon>
    </lineage>
</organism>
<sequence length="542" mass="62893">MTKNEKELLIEEAKQELNLFEKQRIKTSIFQFPPWAKSIAPRYFEIGPFHRGEQNLMPTRKKKEAVLNFLSVIKKPLEHVIQEMREVVGELQAHYEFLEDKWRNDTKFVELMIFDGCFILDFLLGEYGSRYVGYDPHYGTYKASQRPIPQFGDMVLLDNQLPLLAVKVLFQILARCTNSPPPTGGDINDIVFKFLGMDYMINKTQTLGVHILDLYRKGIIGPLTAHNYNNVLPIQNVSDVAASSSPKRFCDLFGPYAPVSQQPSSPKILPAVKLFESGVTFKKSPTNKITDIRFDKDKGILMLPQLFIDEATESTFLSLMIFEKFYMLPQGFLQLRLLEVTKNLQRLFPEQVQMKLPEQLQREIDEQIKRELLPKLMTSLEFEEVIPGKIPEERLKLLLPQLQSQIVQLEIFDDHVMSYIFFIKELIESDSDVHLLKSKGIIFLDVENELAAVQLLNRLTKDILHFPTDNIIELRREMNKYSQKKVNRLVKTRVNRWWGILMNLYFDNPWSTTAVIGGVMILVLTCLQTYYSFLSYQHPKGG</sequence>
<keyword evidence="2" id="KW-1185">Reference proteome</keyword>
<protein>
    <submittedName>
        <fullName evidence="1">Uncharacterized protein</fullName>
    </submittedName>
</protein>
<dbReference type="EMBL" id="CM037024">
    <property type="protein sequence ID" value="KAH7663364.1"/>
    <property type="molecule type" value="Genomic_DNA"/>
</dbReference>
<name>A0ACB7URU4_DIOAL</name>